<keyword evidence="2" id="KW-0378">Hydrolase</keyword>
<protein>
    <submittedName>
        <fullName evidence="2">MBL fold metallo-hydrolase</fullName>
    </submittedName>
</protein>
<dbReference type="AlphaFoldDB" id="A0A150WD47"/>
<sequence length="280" mass="32764">MSVQAGESWSYSKFKFHGLSLSGIRTAIAMPELSLSFDVAQGYPYLLNLKQYFITHGHLDHAAGVPYIISQKAMNSQEPGKFYMPPSLVEPLDKIMKLWEQIEGHEYRYEFIPVKPDDEFQINGNTYVKVFPTTHRIESYGYTVFETVKKLKKEYVGLSQDEIIELRRKHINVNEVHEIPMVSFTGDTQIEFLDSRDWVKKSKILFLEATYLDERKTIDQARQWGHTHIDEIIPRLDEIESEQIVFIHASSRYSDKEALRLIREKVPQRLHNRVVLYPGR</sequence>
<dbReference type="InterPro" id="IPR001279">
    <property type="entry name" value="Metallo-B-lactamas"/>
</dbReference>
<evidence type="ECO:0000313" key="3">
    <source>
        <dbReference type="Proteomes" id="UP000075391"/>
    </source>
</evidence>
<gene>
    <name evidence="2" type="ORF">AZI85_10630</name>
</gene>
<name>A0A150WD47_BDEBC</name>
<dbReference type="PANTHER" id="PTHR46504">
    <property type="entry name" value="TRNASE Z TRZ1"/>
    <property type="match status" value="1"/>
</dbReference>
<dbReference type="GO" id="GO:0016787">
    <property type="term" value="F:hydrolase activity"/>
    <property type="evidence" value="ECO:0007669"/>
    <property type="project" value="UniProtKB-KW"/>
</dbReference>
<dbReference type="InterPro" id="IPR036866">
    <property type="entry name" value="RibonucZ/Hydroxyglut_hydro"/>
</dbReference>
<proteinExistence type="predicted"/>
<dbReference type="SUPFAM" id="SSF56281">
    <property type="entry name" value="Metallo-hydrolase/oxidoreductase"/>
    <property type="match status" value="1"/>
</dbReference>
<reference evidence="2 3" key="1">
    <citation type="submission" date="2016-03" db="EMBL/GenBank/DDBJ databases">
        <authorList>
            <person name="Ploux O."/>
        </authorList>
    </citation>
    <scope>NUCLEOTIDE SEQUENCE [LARGE SCALE GENOMIC DNA]</scope>
    <source>
        <strain evidence="2 3">BER2</strain>
    </source>
</reference>
<dbReference type="RefSeq" id="WP_063244749.1">
    <property type="nucleotide sequence ID" value="NZ_CP168967.1"/>
</dbReference>
<dbReference type="EMBL" id="LUKF01000018">
    <property type="protein sequence ID" value="KYG60906.1"/>
    <property type="molecule type" value="Genomic_DNA"/>
</dbReference>
<evidence type="ECO:0000313" key="2">
    <source>
        <dbReference type="EMBL" id="KYG60906.1"/>
    </source>
</evidence>
<dbReference type="Pfam" id="PF12706">
    <property type="entry name" value="Lactamase_B_2"/>
    <property type="match status" value="1"/>
</dbReference>
<comment type="caution">
    <text evidence="2">The sequence shown here is derived from an EMBL/GenBank/DDBJ whole genome shotgun (WGS) entry which is preliminary data.</text>
</comment>
<organism evidence="2 3">
    <name type="scientific">Bdellovibrio bacteriovorus</name>
    <dbReference type="NCBI Taxonomy" id="959"/>
    <lineage>
        <taxon>Bacteria</taxon>
        <taxon>Pseudomonadati</taxon>
        <taxon>Bdellovibrionota</taxon>
        <taxon>Bdellovibrionia</taxon>
        <taxon>Bdellovibrionales</taxon>
        <taxon>Pseudobdellovibrionaceae</taxon>
        <taxon>Bdellovibrio</taxon>
    </lineage>
</organism>
<dbReference type="Gene3D" id="3.60.15.10">
    <property type="entry name" value="Ribonuclease Z/Hydroxyacylglutathione hydrolase-like"/>
    <property type="match status" value="1"/>
</dbReference>
<dbReference type="PANTHER" id="PTHR46504:SF2">
    <property type="entry name" value="TRNASE Z TRZ1"/>
    <property type="match status" value="1"/>
</dbReference>
<dbReference type="Proteomes" id="UP000075391">
    <property type="component" value="Unassembled WGS sequence"/>
</dbReference>
<accession>A0A150WD47</accession>
<dbReference type="OrthoDB" id="342839at2"/>
<evidence type="ECO:0000259" key="1">
    <source>
        <dbReference type="Pfam" id="PF12706"/>
    </source>
</evidence>
<feature type="domain" description="Metallo-beta-lactamase" evidence="1">
    <location>
        <begin position="53"/>
        <end position="248"/>
    </location>
</feature>